<dbReference type="PROSITE" id="PS50893">
    <property type="entry name" value="ABC_TRANSPORTER_2"/>
    <property type="match status" value="1"/>
</dbReference>
<proteinExistence type="predicted"/>
<keyword evidence="1" id="KW-0547">Nucleotide-binding</keyword>
<dbReference type="PANTHER" id="PTHR43038:SF3">
    <property type="entry name" value="ABC TRANSPORTER G FAMILY MEMBER 20 ISOFORM X1"/>
    <property type="match status" value="1"/>
</dbReference>
<dbReference type="SUPFAM" id="SSF52540">
    <property type="entry name" value="P-loop containing nucleoside triphosphate hydrolases"/>
    <property type="match status" value="1"/>
</dbReference>
<gene>
    <name evidence="4" type="ORF">DCCM_4195</name>
</gene>
<keyword evidence="2" id="KW-0067">ATP-binding</keyword>
<feature type="domain" description="ABC transporter" evidence="3">
    <location>
        <begin position="6"/>
        <end position="235"/>
    </location>
</feature>
<dbReference type="SMART" id="SM00382">
    <property type="entry name" value="AAA"/>
    <property type="match status" value="1"/>
</dbReference>
<dbReference type="EMBL" id="BFAV01000157">
    <property type="protein sequence ID" value="GBF35072.1"/>
    <property type="molecule type" value="Genomic_DNA"/>
</dbReference>
<name>A0A2L2XG14_9FIRM</name>
<dbReference type="GO" id="GO:0016887">
    <property type="term" value="F:ATP hydrolysis activity"/>
    <property type="evidence" value="ECO:0007669"/>
    <property type="project" value="InterPro"/>
</dbReference>
<dbReference type="InterPro" id="IPR003593">
    <property type="entry name" value="AAA+_ATPase"/>
</dbReference>
<reference evidence="5" key="1">
    <citation type="submission" date="2018-02" db="EMBL/GenBank/DDBJ databases">
        <title>Genome sequence of Desulfocucumis palustris strain NAW-5.</title>
        <authorList>
            <person name="Watanabe M."/>
            <person name="Kojima H."/>
            <person name="Fukui M."/>
        </authorList>
    </citation>
    <scope>NUCLEOTIDE SEQUENCE [LARGE SCALE GENOMIC DNA]</scope>
    <source>
        <strain evidence="5">NAW-5</strain>
    </source>
</reference>
<dbReference type="InterPro" id="IPR017871">
    <property type="entry name" value="ABC_transporter-like_CS"/>
</dbReference>
<dbReference type="Gene3D" id="3.40.50.300">
    <property type="entry name" value="P-loop containing nucleotide triphosphate hydrolases"/>
    <property type="match status" value="1"/>
</dbReference>
<dbReference type="AlphaFoldDB" id="A0A2L2XG14"/>
<comment type="caution">
    <text evidence="4">The sequence shown here is derived from an EMBL/GenBank/DDBJ whole genome shotgun (WGS) entry which is preliminary data.</text>
</comment>
<dbReference type="Proteomes" id="UP000239549">
    <property type="component" value="Unassembled WGS sequence"/>
</dbReference>
<organism evidence="4 5">
    <name type="scientific">Desulfocucumis palustris</name>
    <dbReference type="NCBI Taxonomy" id="1898651"/>
    <lineage>
        <taxon>Bacteria</taxon>
        <taxon>Bacillati</taxon>
        <taxon>Bacillota</taxon>
        <taxon>Clostridia</taxon>
        <taxon>Eubacteriales</taxon>
        <taxon>Desulfocucumaceae</taxon>
        <taxon>Desulfocucumis</taxon>
    </lineage>
</organism>
<evidence type="ECO:0000256" key="1">
    <source>
        <dbReference type="ARBA" id="ARBA00022741"/>
    </source>
</evidence>
<keyword evidence="5" id="KW-1185">Reference proteome</keyword>
<dbReference type="PANTHER" id="PTHR43038">
    <property type="entry name" value="ATP-BINDING CASSETTE, SUB-FAMILY H, MEMBER 1"/>
    <property type="match status" value="1"/>
</dbReference>
<dbReference type="Pfam" id="PF00005">
    <property type="entry name" value="ABC_tran"/>
    <property type="match status" value="1"/>
</dbReference>
<evidence type="ECO:0000256" key="2">
    <source>
        <dbReference type="ARBA" id="ARBA00022840"/>
    </source>
</evidence>
<dbReference type="InterPro" id="IPR027417">
    <property type="entry name" value="P-loop_NTPase"/>
</dbReference>
<dbReference type="GO" id="GO:0005524">
    <property type="term" value="F:ATP binding"/>
    <property type="evidence" value="ECO:0007669"/>
    <property type="project" value="UniProtKB-KW"/>
</dbReference>
<accession>A0A2L2XG14</accession>
<evidence type="ECO:0000313" key="4">
    <source>
        <dbReference type="EMBL" id="GBF35072.1"/>
    </source>
</evidence>
<dbReference type="PROSITE" id="PS00211">
    <property type="entry name" value="ABC_TRANSPORTER_1"/>
    <property type="match status" value="1"/>
</dbReference>
<dbReference type="InterPro" id="IPR003439">
    <property type="entry name" value="ABC_transporter-like_ATP-bd"/>
</dbReference>
<evidence type="ECO:0000259" key="3">
    <source>
        <dbReference type="PROSITE" id="PS50893"/>
    </source>
</evidence>
<sequence>MMEYVVTTRELTRKFGSFTAVNNLSISIRSGEIFGFLGPNGSGKSTTIRMLCGILEPTSGEGSVLGYDISREPEKIKQKIGYMSQKFSLYDDLTVQENLEFYAGLYSIPYSQRKKRIEEMLRMAYLTGRENMLAAHLSGGWKQRLALGCAIISRPSILFLDEPTSGISPTSRRMFFKIIQELAAGGTTIMVTTHFMDEAERCRNIAFISNGTLIANDTPDSLKNNVIKGCLVELEVTGAMEKISHIEKLPWVKECSIHGPLLHVLLESEAHIPELERHTGGKSKKITPSLEDVFVSLARQNRRQVS</sequence>
<protein>
    <submittedName>
        <fullName evidence="4">ABC-type MDR transport system ATPase component</fullName>
    </submittedName>
</protein>
<evidence type="ECO:0000313" key="5">
    <source>
        <dbReference type="Proteomes" id="UP000239549"/>
    </source>
</evidence>